<sequence>MSRFKIALRNVIRHKRRSGLAIGATAFGIVALLLASGFIEWIYQDMRESTIHSQLGHMQIVKHGYFEAGKADPYRFLFVDNLRQKLSENFTLPDNSHPVKTVVPRLGFSGLLSYGDATLSFMGEGIDPAEQEYFGNALKLSAGDHLSAEQPHHLIMGEGLARNLGVAVGDQVVLLVNTATGGINAVEMTVGGLFTTVTKSYDDNALRLPISTTQQLLRTQGAHSWVVLLHDTAQTDAVLAALREQLSPEQFEIVPWYQLADFYNKTTVLFSKQVQAIKLIIALIILLGISNTMTMNVMERTGEIGTAMALGVKKIDILRQFLCEGALIGGIGGILGMLIGLLLATIISAVGIPMPPPPGMARGYTGEILITPDMLLEALALAIITTLIASLYPAWKASRMQIVDALRHNR</sequence>
<comment type="subcellular location">
    <subcellularLocation>
        <location evidence="1">Cell membrane</location>
        <topology evidence="1">Multi-pass membrane protein</topology>
    </subcellularLocation>
</comment>
<evidence type="ECO:0000256" key="7">
    <source>
        <dbReference type="SAM" id="Phobius"/>
    </source>
</evidence>
<dbReference type="InterPro" id="IPR003838">
    <property type="entry name" value="ABC3_permease_C"/>
</dbReference>
<feature type="domain" description="MacB-like periplasmic core" evidence="9">
    <location>
        <begin position="18"/>
        <end position="244"/>
    </location>
</feature>
<evidence type="ECO:0000256" key="6">
    <source>
        <dbReference type="ARBA" id="ARBA00023136"/>
    </source>
</evidence>
<dbReference type="Proteomes" id="UP000316473">
    <property type="component" value="Chromosome"/>
</dbReference>
<keyword evidence="6 7" id="KW-0472">Membrane</keyword>
<keyword evidence="3" id="KW-1003">Cell membrane</keyword>
<accession>A0A4Y1YMR4</accession>
<dbReference type="InterPro" id="IPR025857">
    <property type="entry name" value="MacB_PCD"/>
</dbReference>
<dbReference type="EMBL" id="AP019755">
    <property type="protein sequence ID" value="BBL34203.1"/>
    <property type="molecule type" value="Genomic_DNA"/>
</dbReference>
<dbReference type="KEGG" id="nst:Nstercoris_00434"/>
<reference evidence="10 11" key="1">
    <citation type="submission" date="2019-06" db="EMBL/GenBank/DDBJ databases">
        <title>Nitrosomonas stercoris KYUHI-S whole genome shotgun sequence.</title>
        <authorList>
            <person name="Nakagawa T."/>
            <person name="Tsuchiya Y."/>
            <person name="Takahashi R."/>
        </authorList>
    </citation>
    <scope>NUCLEOTIDE SEQUENCE [LARGE SCALE GENOMIC DNA]</scope>
    <source>
        <strain evidence="10 11">KYUHI-S</strain>
    </source>
</reference>
<dbReference type="PANTHER" id="PTHR30489:SF0">
    <property type="entry name" value="LIPOPROTEIN-RELEASING SYSTEM TRANSMEMBRANE PROTEIN LOLE"/>
    <property type="match status" value="1"/>
</dbReference>
<evidence type="ECO:0000256" key="5">
    <source>
        <dbReference type="ARBA" id="ARBA00022989"/>
    </source>
</evidence>
<keyword evidence="10" id="KW-0067">ATP-binding</keyword>
<dbReference type="PANTHER" id="PTHR30489">
    <property type="entry name" value="LIPOPROTEIN-RELEASING SYSTEM TRANSMEMBRANE PROTEIN LOLE"/>
    <property type="match status" value="1"/>
</dbReference>
<dbReference type="AlphaFoldDB" id="A0A4Y1YMR4"/>
<keyword evidence="10" id="KW-0547">Nucleotide-binding</keyword>
<dbReference type="GO" id="GO:0005524">
    <property type="term" value="F:ATP binding"/>
    <property type="evidence" value="ECO:0007669"/>
    <property type="project" value="UniProtKB-KW"/>
</dbReference>
<dbReference type="GO" id="GO:0098797">
    <property type="term" value="C:plasma membrane protein complex"/>
    <property type="evidence" value="ECO:0007669"/>
    <property type="project" value="TreeGrafter"/>
</dbReference>
<evidence type="ECO:0000313" key="10">
    <source>
        <dbReference type="EMBL" id="BBL34203.1"/>
    </source>
</evidence>
<comment type="similarity">
    <text evidence="2">Belongs to the ABC-4 integral membrane protein family. LolC/E subfamily.</text>
</comment>
<evidence type="ECO:0000256" key="4">
    <source>
        <dbReference type="ARBA" id="ARBA00022692"/>
    </source>
</evidence>
<feature type="transmembrane region" description="Helical" evidence="7">
    <location>
        <begin position="279"/>
        <end position="298"/>
    </location>
</feature>
<dbReference type="Pfam" id="PF12704">
    <property type="entry name" value="MacB_PCD"/>
    <property type="match status" value="1"/>
</dbReference>
<dbReference type="Pfam" id="PF02687">
    <property type="entry name" value="FtsX"/>
    <property type="match status" value="1"/>
</dbReference>
<keyword evidence="4 7" id="KW-0812">Transmembrane</keyword>
<proteinExistence type="inferred from homology"/>
<evidence type="ECO:0000256" key="3">
    <source>
        <dbReference type="ARBA" id="ARBA00022475"/>
    </source>
</evidence>
<keyword evidence="11" id="KW-1185">Reference proteome</keyword>
<evidence type="ECO:0000259" key="8">
    <source>
        <dbReference type="Pfam" id="PF02687"/>
    </source>
</evidence>
<feature type="transmembrane region" description="Helical" evidence="7">
    <location>
        <begin position="321"/>
        <end position="354"/>
    </location>
</feature>
<evidence type="ECO:0000259" key="9">
    <source>
        <dbReference type="Pfam" id="PF12704"/>
    </source>
</evidence>
<feature type="transmembrane region" description="Helical" evidence="7">
    <location>
        <begin position="20"/>
        <end position="43"/>
    </location>
</feature>
<dbReference type="InterPro" id="IPR051447">
    <property type="entry name" value="Lipoprotein-release_system"/>
</dbReference>
<feature type="transmembrane region" description="Helical" evidence="7">
    <location>
        <begin position="374"/>
        <end position="395"/>
    </location>
</feature>
<evidence type="ECO:0000256" key="1">
    <source>
        <dbReference type="ARBA" id="ARBA00004651"/>
    </source>
</evidence>
<feature type="domain" description="ABC3 transporter permease C-terminal" evidence="8">
    <location>
        <begin position="279"/>
        <end position="402"/>
    </location>
</feature>
<organism evidence="10 11">
    <name type="scientific">Nitrosomonas stercoris</name>
    <dbReference type="NCBI Taxonomy" id="1444684"/>
    <lineage>
        <taxon>Bacteria</taxon>
        <taxon>Pseudomonadati</taxon>
        <taxon>Pseudomonadota</taxon>
        <taxon>Betaproteobacteria</taxon>
        <taxon>Nitrosomonadales</taxon>
        <taxon>Nitrosomonadaceae</taxon>
        <taxon>Nitrosomonas</taxon>
    </lineage>
</organism>
<evidence type="ECO:0000313" key="11">
    <source>
        <dbReference type="Proteomes" id="UP000316473"/>
    </source>
</evidence>
<protein>
    <submittedName>
        <fullName evidence="10">Macrolide export ATP-bindingpermease protein</fullName>
    </submittedName>
</protein>
<name>A0A4Y1YMR4_9PROT</name>
<dbReference type="GO" id="GO:0044874">
    <property type="term" value="P:lipoprotein localization to outer membrane"/>
    <property type="evidence" value="ECO:0007669"/>
    <property type="project" value="TreeGrafter"/>
</dbReference>
<gene>
    <name evidence="10" type="ORF">Nstercoris_00434</name>
</gene>
<keyword evidence="5 7" id="KW-1133">Transmembrane helix</keyword>
<evidence type="ECO:0000256" key="2">
    <source>
        <dbReference type="ARBA" id="ARBA00005236"/>
    </source>
</evidence>